<dbReference type="Proteomes" id="UP001634007">
    <property type="component" value="Unassembled WGS sequence"/>
</dbReference>
<gene>
    <name evidence="2" type="ORF">ACJRO7_009913</name>
</gene>
<comment type="caution">
    <text evidence="2">The sequence shown here is derived from an EMBL/GenBank/DDBJ whole genome shotgun (WGS) entry which is preliminary data.</text>
</comment>
<organism evidence="2 3">
    <name type="scientific">Eucalyptus globulus</name>
    <name type="common">Tasmanian blue gum</name>
    <dbReference type="NCBI Taxonomy" id="34317"/>
    <lineage>
        <taxon>Eukaryota</taxon>
        <taxon>Viridiplantae</taxon>
        <taxon>Streptophyta</taxon>
        <taxon>Embryophyta</taxon>
        <taxon>Tracheophyta</taxon>
        <taxon>Spermatophyta</taxon>
        <taxon>Magnoliopsida</taxon>
        <taxon>eudicotyledons</taxon>
        <taxon>Gunneridae</taxon>
        <taxon>Pentapetalae</taxon>
        <taxon>rosids</taxon>
        <taxon>malvids</taxon>
        <taxon>Myrtales</taxon>
        <taxon>Myrtaceae</taxon>
        <taxon>Myrtoideae</taxon>
        <taxon>Eucalypteae</taxon>
        <taxon>Eucalyptus</taxon>
    </lineage>
</organism>
<dbReference type="Pfam" id="PF04749">
    <property type="entry name" value="PLAC8"/>
    <property type="match status" value="1"/>
</dbReference>
<dbReference type="EMBL" id="JBJKBG010000002">
    <property type="protein sequence ID" value="KAL3748749.1"/>
    <property type="molecule type" value="Genomic_DNA"/>
</dbReference>
<feature type="region of interest" description="Disordered" evidence="1">
    <location>
        <begin position="1"/>
        <end position="21"/>
    </location>
</feature>
<name>A0ABD3LAD6_EUCGL</name>
<evidence type="ECO:0000313" key="2">
    <source>
        <dbReference type="EMBL" id="KAL3748749.1"/>
    </source>
</evidence>
<dbReference type="InterPro" id="IPR006461">
    <property type="entry name" value="PLAC_motif_containing"/>
</dbReference>
<accession>A0ABD3LAD6</accession>
<evidence type="ECO:0000256" key="1">
    <source>
        <dbReference type="SAM" id="MobiDB-lite"/>
    </source>
</evidence>
<reference evidence="2 3" key="1">
    <citation type="submission" date="2024-11" db="EMBL/GenBank/DDBJ databases">
        <title>Chromosome-level genome assembly of Eucalyptus globulus Labill. provides insights into its genome evolution.</title>
        <authorList>
            <person name="Li X."/>
        </authorList>
    </citation>
    <scope>NUCLEOTIDE SEQUENCE [LARGE SCALE GENOMIC DNA]</scope>
    <source>
        <strain evidence="2">CL2024</strain>
        <tissue evidence="2">Fresh tender leaves</tissue>
    </source>
</reference>
<keyword evidence="3" id="KW-1185">Reference proteome</keyword>
<feature type="compositionally biased region" description="Polar residues" evidence="1">
    <location>
        <begin position="1"/>
        <end position="12"/>
    </location>
</feature>
<dbReference type="PANTHER" id="PTHR15907">
    <property type="entry name" value="DUF614 FAMILY PROTEIN-RELATED"/>
    <property type="match status" value="1"/>
</dbReference>
<sequence length="170" mass="18503">MYPNNAGGNDQKSPPPPMMQMQMPMAPYPPAGAVPEQWTTGLCGCFEDSSNCFITCCCPCITFGQNAEIIDRGATSCGANGLIYYLLAQVGVVCLYTCSYRAKLRGLHSLQEDPCADCLVHWCCIHCALCQEYRELKNRGFDPSIGWVANAQKMNLGAATMPPMTQGMGR</sequence>
<evidence type="ECO:0000313" key="3">
    <source>
        <dbReference type="Proteomes" id="UP001634007"/>
    </source>
</evidence>
<dbReference type="AlphaFoldDB" id="A0ABD3LAD6"/>
<protein>
    <submittedName>
        <fullName evidence="2">Uncharacterized protein</fullName>
    </submittedName>
</protein>
<dbReference type="NCBIfam" id="TIGR01571">
    <property type="entry name" value="A_thal_Cys_rich"/>
    <property type="match status" value="1"/>
</dbReference>
<proteinExistence type="predicted"/>